<sequence length="325" mass="36677">MDFQLPFNLPALCLFLSFLVLLAKLWKKSRASPTPPGPWRLPIIGSMHHLTGPLPHQTVTKLGKKYGKIMYLKLGEVPWVVISSPMLAKEVLITHDPAFATRPDRLAMRVVTYNNADMVFGPYGDYWRQMRKICTMQFLSAKMVKSYSYVRQSEVAKLIETIHLAKGEPINLTEHSGLLISSIIFRASFGRTYKEQGRLLTTLTELLSVAGGFDIADCYPSVKLLHTISGTRPKIDKLQREVDSILDRIIDDRKKSRAALGGPDKSLDENLVDVLLTEKENTNNLVPITNENIKAIIYVSITQSSNNSSYIRQFIIIISLIEIYI</sequence>
<evidence type="ECO:0000256" key="7">
    <source>
        <dbReference type="ARBA" id="ARBA00023002"/>
    </source>
</evidence>
<dbReference type="PANTHER" id="PTHR47955">
    <property type="entry name" value="CYTOCHROME P450 FAMILY 71 PROTEIN"/>
    <property type="match status" value="1"/>
</dbReference>
<evidence type="ECO:0000313" key="13">
    <source>
        <dbReference type="Proteomes" id="UP001454036"/>
    </source>
</evidence>
<evidence type="ECO:0000256" key="1">
    <source>
        <dbReference type="ARBA" id="ARBA00004370"/>
    </source>
</evidence>
<dbReference type="AlphaFoldDB" id="A0AAV3QA81"/>
<keyword evidence="5" id="KW-0479">Metal-binding</keyword>
<keyword evidence="9" id="KW-0503">Monooxygenase</keyword>
<proteinExistence type="inferred from homology"/>
<dbReference type="GO" id="GO:0004497">
    <property type="term" value="F:monooxygenase activity"/>
    <property type="evidence" value="ECO:0007669"/>
    <property type="project" value="UniProtKB-KW"/>
</dbReference>
<evidence type="ECO:0000256" key="4">
    <source>
        <dbReference type="ARBA" id="ARBA00022692"/>
    </source>
</evidence>
<keyword evidence="4" id="KW-0812">Transmembrane</keyword>
<evidence type="ECO:0000313" key="12">
    <source>
        <dbReference type="EMBL" id="GAA0160037.1"/>
    </source>
</evidence>
<comment type="subcellular location">
    <subcellularLocation>
        <location evidence="1">Membrane</location>
    </subcellularLocation>
</comment>
<dbReference type="Proteomes" id="UP001454036">
    <property type="component" value="Unassembled WGS sequence"/>
</dbReference>
<organism evidence="12 13">
    <name type="scientific">Lithospermum erythrorhizon</name>
    <name type="common">Purple gromwell</name>
    <name type="synonym">Lithospermum officinale var. erythrorhizon</name>
    <dbReference type="NCBI Taxonomy" id="34254"/>
    <lineage>
        <taxon>Eukaryota</taxon>
        <taxon>Viridiplantae</taxon>
        <taxon>Streptophyta</taxon>
        <taxon>Embryophyta</taxon>
        <taxon>Tracheophyta</taxon>
        <taxon>Spermatophyta</taxon>
        <taxon>Magnoliopsida</taxon>
        <taxon>eudicotyledons</taxon>
        <taxon>Gunneridae</taxon>
        <taxon>Pentapetalae</taxon>
        <taxon>asterids</taxon>
        <taxon>lamiids</taxon>
        <taxon>Boraginales</taxon>
        <taxon>Boraginaceae</taxon>
        <taxon>Boraginoideae</taxon>
        <taxon>Lithospermeae</taxon>
        <taxon>Lithospermum</taxon>
    </lineage>
</organism>
<dbReference type="PRINTS" id="PR00463">
    <property type="entry name" value="EP450I"/>
</dbReference>
<reference evidence="12 13" key="1">
    <citation type="submission" date="2024-01" db="EMBL/GenBank/DDBJ databases">
        <title>The complete chloroplast genome sequence of Lithospermum erythrorhizon: insights into the phylogenetic relationship among Boraginaceae species and the maternal lineages of purple gromwells.</title>
        <authorList>
            <person name="Okada T."/>
            <person name="Watanabe K."/>
        </authorList>
    </citation>
    <scope>NUCLEOTIDE SEQUENCE [LARGE SCALE GENOMIC DNA]</scope>
</reference>
<dbReference type="InterPro" id="IPR001128">
    <property type="entry name" value="Cyt_P450"/>
</dbReference>
<evidence type="ECO:0000256" key="5">
    <source>
        <dbReference type="ARBA" id="ARBA00022723"/>
    </source>
</evidence>
<keyword evidence="3" id="KW-0349">Heme</keyword>
<dbReference type="GO" id="GO:0005506">
    <property type="term" value="F:iron ion binding"/>
    <property type="evidence" value="ECO:0007669"/>
    <property type="project" value="InterPro"/>
</dbReference>
<evidence type="ECO:0000256" key="3">
    <source>
        <dbReference type="ARBA" id="ARBA00022617"/>
    </source>
</evidence>
<accession>A0AAV3QA81</accession>
<evidence type="ECO:0000256" key="9">
    <source>
        <dbReference type="ARBA" id="ARBA00023033"/>
    </source>
</evidence>
<dbReference type="Gene3D" id="1.10.630.10">
    <property type="entry name" value="Cytochrome P450"/>
    <property type="match status" value="1"/>
</dbReference>
<comment type="caution">
    <text evidence="12">The sequence shown here is derived from an EMBL/GenBank/DDBJ whole genome shotgun (WGS) entry which is preliminary data.</text>
</comment>
<gene>
    <name evidence="12" type="ORF">LIER_38964</name>
</gene>
<name>A0AAV3QA81_LITER</name>
<evidence type="ECO:0000256" key="11">
    <source>
        <dbReference type="SAM" id="SignalP"/>
    </source>
</evidence>
<comment type="similarity">
    <text evidence="2">Belongs to the cytochrome P450 family.</text>
</comment>
<dbReference type="InterPro" id="IPR036396">
    <property type="entry name" value="Cyt_P450_sf"/>
</dbReference>
<protein>
    <submittedName>
        <fullName evidence="12">Oxygenase</fullName>
    </submittedName>
</protein>
<evidence type="ECO:0000256" key="2">
    <source>
        <dbReference type="ARBA" id="ARBA00010617"/>
    </source>
</evidence>
<evidence type="ECO:0000256" key="10">
    <source>
        <dbReference type="ARBA" id="ARBA00023136"/>
    </source>
</evidence>
<keyword evidence="11" id="KW-0732">Signal</keyword>
<evidence type="ECO:0000256" key="6">
    <source>
        <dbReference type="ARBA" id="ARBA00022989"/>
    </source>
</evidence>
<keyword evidence="13" id="KW-1185">Reference proteome</keyword>
<feature type="chain" id="PRO_5043932293" evidence="11">
    <location>
        <begin position="32"/>
        <end position="325"/>
    </location>
</feature>
<feature type="signal peptide" evidence="11">
    <location>
        <begin position="1"/>
        <end position="31"/>
    </location>
</feature>
<dbReference type="SUPFAM" id="SSF48264">
    <property type="entry name" value="Cytochrome P450"/>
    <property type="match status" value="1"/>
</dbReference>
<keyword evidence="7" id="KW-0560">Oxidoreductase</keyword>
<dbReference type="GO" id="GO:0020037">
    <property type="term" value="F:heme binding"/>
    <property type="evidence" value="ECO:0007669"/>
    <property type="project" value="InterPro"/>
</dbReference>
<dbReference type="InterPro" id="IPR002401">
    <property type="entry name" value="Cyt_P450_E_grp-I"/>
</dbReference>
<dbReference type="EMBL" id="BAABME010020309">
    <property type="protein sequence ID" value="GAA0160037.1"/>
    <property type="molecule type" value="Genomic_DNA"/>
</dbReference>
<keyword evidence="6" id="KW-1133">Transmembrane helix</keyword>
<evidence type="ECO:0000256" key="8">
    <source>
        <dbReference type="ARBA" id="ARBA00023004"/>
    </source>
</evidence>
<keyword evidence="8" id="KW-0408">Iron</keyword>
<dbReference type="GO" id="GO:0016705">
    <property type="term" value="F:oxidoreductase activity, acting on paired donors, with incorporation or reduction of molecular oxygen"/>
    <property type="evidence" value="ECO:0007669"/>
    <property type="project" value="InterPro"/>
</dbReference>
<dbReference type="GO" id="GO:0016020">
    <property type="term" value="C:membrane"/>
    <property type="evidence" value="ECO:0007669"/>
    <property type="project" value="UniProtKB-SubCell"/>
</dbReference>
<dbReference type="Pfam" id="PF00067">
    <property type="entry name" value="p450"/>
    <property type="match status" value="1"/>
</dbReference>
<keyword evidence="10" id="KW-0472">Membrane</keyword>
<dbReference type="PANTHER" id="PTHR47955:SF9">
    <property type="entry name" value="PREMNASPIRODIENE OXYGENASE-LIKE"/>
    <property type="match status" value="1"/>
</dbReference>